<proteinExistence type="predicted"/>
<dbReference type="Pfam" id="PF03466">
    <property type="entry name" value="LysR_substrate"/>
    <property type="match status" value="1"/>
</dbReference>
<evidence type="ECO:0000313" key="5">
    <source>
        <dbReference type="EMBL" id="MEQ2429230.1"/>
    </source>
</evidence>
<dbReference type="RefSeq" id="WP_349119571.1">
    <property type="nucleotide sequence ID" value="NZ_JBBMFM010000309.1"/>
</dbReference>
<keyword evidence="6" id="KW-1185">Reference proteome</keyword>
<evidence type="ECO:0000259" key="4">
    <source>
        <dbReference type="PROSITE" id="PS50931"/>
    </source>
</evidence>
<gene>
    <name evidence="5" type="ORF">WMQ36_30140</name>
</gene>
<dbReference type="PANTHER" id="PTHR30419">
    <property type="entry name" value="HTH-TYPE TRANSCRIPTIONAL REGULATOR YBHD"/>
    <property type="match status" value="1"/>
</dbReference>
<dbReference type="CDD" id="cd05466">
    <property type="entry name" value="PBP2_LTTR_substrate"/>
    <property type="match status" value="1"/>
</dbReference>
<keyword evidence="3" id="KW-0804">Transcription</keyword>
<protein>
    <submittedName>
        <fullName evidence="5">LysR substrate-binding domain-containing protein</fullName>
    </submittedName>
</protein>
<dbReference type="PROSITE" id="PS50931">
    <property type="entry name" value="HTH_LYSR"/>
    <property type="match status" value="1"/>
</dbReference>
<dbReference type="InterPro" id="IPR000847">
    <property type="entry name" value="LysR_HTH_N"/>
</dbReference>
<sequence>LEYQLGTQLAIRSKKQLVLTPAGQIYLEGSYRMLQIKHQTYAEIANTAGFLKESITISGTPNGGAEVFSRIFSAFRERYPSVSLQFLESYNKRTFDMVLDGTADFGICSSQDVNSPLFEYFLADEKELLLYLPSSHRLSYDASKLKYDAELPTIRLSQLADTPFIMPSADMSYYSGLVQMFHHLSLHPKVLFQSANVKVIYQMVKSGNGAAILPRRLFSPLDPVSPFSLKPRFSTFSTIVCKKGRQLTPAQEYLVQLMVQNT</sequence>
<keyword evidence="1" id="KW-0805">Transcription regulation</keyword>
<name>A0ABV1DFV5_9FIRM</name>
<feature type="domain" description="HTH lysR-type" evidence="4">
    <location>
        <begin position="1"/>
        <end position="20"/>
    </location>
</feature>
<feature type="non-terminal residue" evidence="5">
    <location>
        <position position="1"/>
    </location>
</feature>
<dbReference type="Proteomes" id="UP001454086">
    <property type="component" value="Unassembled WGS sequence"/>
</dbReference>
<keyword evidence="2" id="KW-0238">DNA-binding</keyword>
<comment type="caution">
    <text evidence="5">The sequence shown here is derived from an EMBL/GenBank/DDBJ whole genome shotgun (WGS) entry which is preliminary data.</text>
</comment>
<dbReference type="EMBL" id="JBBMFM010000309">
    <property type="protein sequence ID" value="MEQ2429230.1"/>
    <property type="molecule type" value="Genomic_DNA"/>
</dbReference>
<dbReference type="InterPro" id="IPR050950">
    <property type="entry name" value="HTH-type_LysR_regulators"/>
</dbReference>
<organism evidence="5 6">
    <name type="scientific">Enterocloster hominis</name>
    <name type="common">ex Hitch et al. 2024</name>
    <dbReference type="NCBI Taxonomy" id="1917870"/>
    <lineage>
        <taxon>Bacteria</taxon>
        <taxon>Bacillati</taxon>
        <taxon>Bacillota</taxon>
        <taxon>Clostridia</taxon>
        <taxon>Lachnospirales</taxon>
        <taxon>Lachnospiraceae</taxon>
        <taxon>Enterocloster</taxon>
    </lineage>
</organism>
<accession>A0ABV1DFV5</accession>
<dbReference type="Gene3D" id="3.40.190.290">
    <property type="match status" value="1"/>
</dbReference>
<reference evidence="5 6" key="1">
    <citation type="submission" date="2024-03" db="EMBL/GenBank/DDBJ databases">
        <title>Human intestinal bacterial collection.</title>
        <authorList>
            <person name="Pauvert C."/>
            <person name="Hitch T.C.A."/>
            <person name="Clavel T."/>
        </authorList>
    </citation>
    <scope>NUCLEOTIDE SEQUENCE [LARGE SCALE GENOMIC DNA]</scope>
    <source>
        <strain evidence="5 6">CLA-SR-H021</strain>
    </source>
</reference>
<evidence type="ECO:0000256" key="3">
    <source>
        <dbReference type="ARBA" id="ARBA00023163"/>
    </source>
</evidence>
<evidence type="ECO:0000256" key="1">
    <source>
        <dbReference type="ARBA" id="ARBA00023015"/>
    </source>
</evidence>
<dbReference type="InterPro" id="IPR005119">
    <property type="entry name" value="LysR_subst-bd"/>
</dbReference>
<evidence type="ECO:0000313" key="6">
    <source>
        <dbReference type="Proteomes" id="UP001454086"/>
    </source>
</evidence>
<dbReference type="SUPFAM" id="SSF53850">
    <property type="entry name" value="Periplasmic binding protein-like II"/>
    <property type="match status" value="1"/>
</dbReference>
<evidence type="ECO:0000256" key="2">
    <source>
        <dbReference type="ARBA" id="ARBA00023125"/>
    </source>
</evidence>
<dbReference type="PANTHER" id="PTHR30419:SF8">
    <property type="entry name" value="NITROGEN ASSIMILATION TRANSCRIPTIONAL ACTIVATOR-RELATED"/>
    <property type="match status" value="1"/>
</dbReference>